<sequence length="102" mass="11977">MIHKDYVNRERAIGLGYKNPVTVRVKRNSGILTIALAMVILVQSIFIGIFFFMIPEKSCVMSVTPTHHEHEIGLPPKPEERWYYIQQLEKKKFHIFMLGRLH</sequence>
<dbReference type="RefSeq" id="WP_157992463.1">
    <property type="nucleotide sequence ID" value="NZ_LR217713.1"/>
</dbReference>
<feature type="transmembrane region" description="Helical" evidence="1">
    <location>
        <begin position="31"/>
        <end position="54"/>
    </location>
</feature>
<dbReference type="GO" id="GO:0051301">
    <property type="term" value="P:cell division"/>
    <property type="evidence" value="ECO:0007669"/>
    <property type="project" value="UniProtKB-KW"/>
</dbReference>
<protein>
    <submittedName>
        <fullName evidence="2">Cell division protein FtsN, partial</fullName>
    </submittedName>
</protein>
<evidence type="ECO:0000313" key="2">
    <source>
        <dbReference type="EMBL" id="VFP81811.1"/>
    </source>
</evidence>
<reference evidence="2 3" key="1">
    <citation type="submission" date="2019-02" db="EMBL/GenBank/DDBJ databases">
        <authorList>
            <person name="Manzano-Marin A."/>
            <person name="Manzano-Marin A."/>
        </authorList>
    </citation>
    <scope>NUCLEOTIDE SEQUENCE [LARGE SCALE GENOMIC DNA]</scope>
    <source>
        <strain evidence="2 3">ErCicurvipes</strain>
    </source>
</reference>
<evidence type="ECO:0000313" key="3">
    <source>
        <dbReference type="Proteomes" id="UP000294441"/>
    </source>
</evidence>
<dbReference type="GeneID" id="66304420"/>
<dbReference type="Proteomes" id="UP000294441">
    <property type="component" value="Chromosome 1"/>
</dbReference>
<keyword evidence="2" id="KW-0132">Cell division</keyword>
<dbReference type="OrthoDB" id="8558195at2"/>
<gene>
    <name evidence="2" type="primary">ftsN</name>
    <name evidence="2" type="ORF">ERCICURV3402_141</name>
</gene>
<organism evidence="2 3">
    <name type="scientific">Candidatus Erwinia haradaeae</name>
    <dbReference type="NCBI Taxonomy" id="1922217"/>
    <lineage>
        <taxon>Bacteria</taxon>
        <taxon>Pseudomonadati</taxon>
        <taxon>Pseudomonadota</taxon>
        <taxon>Gammaproteobacteria</taxon>
        <taxon>Enterobacterales</taxon>
        <taxon>Erwiniaceae</taxon>
        <taxon>Erwinia</taxon>
    </lineage>
</organism>
<keyword evidence="1" id="KW-0812">Transmembrane</keyword>
<name>A0A451D7I0_9GAMM</name>
<dbReference type="AlphaFoldDB" id="A0A451D7I0"/>
<proteinExistence type="predicted"/>
<keyword evidence="1" id="KW-1133">Transmembrane helix</keyword>
<dbReference type="EMBL" id="LR217713">
    <property type="protein sequence ID" value="VFP81811.1"/>
    <property type="molecule type" value="Genomic_DNA"/>
</dbReference>
<accession>A0A451D7I0</accession>
<evidence type="ECO:0000256" key="1">
    <source>
        <dbReference type="SAM" id="Phobius"/>
    </source>
</evidence>
<keyword evidence="1" id="KW-0472">Membrane</keyword>
<keyword evidence="2" id="KW-0131">Cell cycle</keyword>